<geneLocation type="mitochondrion" evidence="1"/>
<keyword evidence="1" id="KW-0496">Mitochondrion</keyword>
<accession>A0A6B9XSW4</accession>
<dbReference type="AlphaFoldDB" id="A0A6B9XSW4"/>
<name>A0A6B9XSW4_PICSI</name>
<proteinExistence type="predicted"/>
<evidence type="ECO:0000313" key="1">
    <source>
        <dbReference type="EMBL" id="QHR91799.1"/>
    </source>
</evidence>
<sequence>MGTSSSNLITHLVRIYLNLLETFGSFQILMQHWPGILLLISTNPSRFIRSVFLANQPGWSARSGSGIDPITLGNRLILFTCFLGPC</sequence>
<protein>
    <submittedName>
        <fullName evidence="1">Uncharacterized protein</fullName>
    </submittedName>
</protein>
<dbReference type="EMBL" id="MK697702">
    <property type="protein sequence ID" value="QHR91799.1"/>
    <property type="molecule type" value="Genomic_DNA"/>
</dbReference>
<gene>
    <name evidence="1" type="primary">orf05867</name>
    <name evidence="1" type="ORF">Q903MT_gene5835</name>
</gene>
<reference evidence="1" key="1">
    <citation type="submission" date="2019-03" db="EMBL/GenBank/DDBJ databases">
        <title>Largest Complete Mitochondrial Genome of a Gymnosperm, Sitka Spruce (Picea sitchensis), Indicates Complex Physical Structure.</title>
        <authorList>
            <person name="Jackman S.D."/>
            <person name="Coombe L."/>
            <person name="Warren R."/>
            <person name="Kirk H."/>
            <person name="Trinh E."/>
            <person name="McLeod T."/>
            <person name="Pleasance S."/>
            <person name="Pandoh P."/>
            <person name="Zhao Y."/>
            <person name="Coope R."/>
            <person name="Bousquet J."/>
            <person name="Bohlmann J.C."/>
            <person name="Jones S.J.M."/>
            <person name="Birol I."/>
        </authorList>
    </citation>
    <scope>NUCLEOTIDE SEQUENCE</scope>
    <source>
        <strain evidence="1">Q903</strain>
    </source>
</reference>
<organism evidence="1">
    <name type="scientific">Picea sitchensis</name>
    <name type="common">Sitka spruce</name>
    <name type="synonym">Pinus sitchensis</name>
    <dbReference type="NCBI Taxonomy" id="3332"/>
    <lineage>
        <taxon>Eukaryota</taxon>
        <taxon>Viridiplantae</taxon>
        <taxon>Streptophyta</taxon>
        <taxon>Embryophyta</taxon>
        <taxon>Tracheophyta</taxon>
        <taxon>Spermatophyta</taxon>
        <taxon>Pinopsida</taxon>
        <taxon>Pinidae</taxon>
        <taxon>Conifers I</taxon>
        <taxon>Pinales</taxon>
        <taxon>Pinaceae</taxon>
        <taxon>Picea</taxon>
    </lineage>
</organism>